<evidence type="ECO:0000313" key="2">
    <source>
        <dbReference type="Proteomes" id="UP000428330"/>
    </source>
</evidence>
<organism evidence="1 2">
    <name type="scientific">Roseovarius faecimaris</name>
    <dbReference type="NCBI Taxonomy" id="2494550"/>
    <lineage>
        <taxon>Bacteria</taxon>
        <taxon>Pseudomonadati</taxon>
        <taxon>Pseudomonadota</taxon>
        <taxon>Alphaproteobacteria</taxon>
        <taxon>Rhodobacterales</taxon>
        <taxon>Roseobacteraceae</taxon>
        <taxon>Roseovarius</taxon>
    </lineage>
</organism>
<keyword evidence="2" id="KW-1185">Reference proteome</keyword>
<dbReference type="OrthoDB" id="9872539at2"/>
<name>A0A6I6IRE9_9RHOB</name>
<protein>
    <submittedName>
        <fullName evidence="1">Uncharacterized protein</fullName>
    </submittedName>
</protein>
<accession>A0A6I6IRE9</accession>
<proteinExistence type="predicted"/>
<dbReference type="EMBL" id="CP034348">
    <property type="protein sequence ID" value="QGX98654.1"/>
    <property type="molecule type" value="Genomic_DNA"/>
</dbReference>
<dbReference type="Proteomes" id="UP000428330">
    <property type="component" value="Chromosome"/>
</dbReference>
<dbReference type="AlphaFoldDB" id="A0A6I6IRE9"/>
<evidence type="ECO:0000313" key="1">
    <source>
        <dbReference type="EMBL" id="QGX98654.1"/>
    </source>
</evidence>
<reference evidence="2" key="1">
    <citation type="submission" date="2018-12" db="EMBL/GenBank/DDBJ databases">
        <title>Complete genome sequence of Roseovarius sp. MME-070.</title>
        <authorList>
            <person name="Nam Y.-D."/>
            <person name="Kang J."/>
            <person name="Chung W.-H."/>
            <person name="Park Y.S."/>
        </authorList>
    </citation>
    <scope>NUCLEOTIDE SEQUENCE [LARGE SCALE GENOMIC DNA]</scope>
    <source>
        <strain evidence="2">MME-070</strain>
    </source>
</reference>
<dbReference type="KEGG" id="rom:EI983_10370"/>
<gene>
    <name evidence="1" type="ORF">EI983_10370</name>
</gene>
<sequence>MSCDQTPDDGKREKLLFVIRDRLERRERPVLWPSEAAELLEWAILCDDREKQAELLSLFRRLGGIEIVRAALSDFD</sequence>
<dbReference type="RefSeq" id="WP_157707339.1">
    <property type="nucleotide sequence ID" value="NZ_CP034348.1"/>
</dbReference>